<dbReference type="InterPro" id="IPR014777">
    <property type="entry name" value="4pyrrole_Mease_sub1"/>
</dbReference>
<dbReference type="PANTHER" id="PTHR43182">
    <property type="entry name" value="COBALT-PRECORRIN-6B C(15)-METHYLTRANSFERASE (DECARBOXYLATING)"/>
    <property type="match status" value="1"/>
</dbReference>
<dbReference type="InterPro" id="IPR000878">
    <property type="entry name" value="4pyrrol_Mease"/>
</dbReference>
<dbReference type="SUPFAM" id="SSF53335">
    <property type="entry name" value="S-adenosyl-L-methionine-dependent methyltransferases"/>
    <property type="match status" value="1"/>
</dbReference>
<protein>
    <submittedName>
        <fullName evidence="7">Precorrin-6y C5,15-methyltransferase (Decarboxylating) subunit CbiE</fullName>
    </submittedName>
</protein>
<dbReference type="InterPro" id="IPR006365">
    <property type="entry name" value="Cbl_synth_CobL"/>
</dbReference>
<feature type="domain" description="Tetrapyrrole methylase" evidence="6">
    <location>
        <begin position="7"/>
        <end position="192"/>
    </location>
</feature>
<dbReference type="PIRSF" id="PIRSF036428">
    <property type="entry name" value="CobL"/>
    <property type="match status" value="1"/>
</dbReference>
<dbReference type="CDD" id="cd11644">
    <property type="entry name" value="Precorrin-6Y-MT"/>
    <property type="match status" value="1"/>
</dbReference>
<comment type="caution">
    <text evidence="7">The sequence shown here is derived from an EMBL/GenBank/DDBJ whole genome shotgun (WGS) entry which is preliminary data.</text>
</comment>
<evidence type="ECO:0000259" key="6">
    <source>
        <dbReference type="Pfam" id="PF00590"/>
    </source>
</evidence>
<dbReference type="NCBIfam" id="TIGR02467">
    <property type="entry name" value="CbiE"/>
    <property type="match status" value="1"/>
</dbReference>
<dbReference type="UniPathway" id="UPA00148"/>
<dbReference type="NCBIfam" id="TIGR02469">
    <property type="entry name" value="CbiT"/>
    <property type="match status" value="1"/>
</dbReference>
<evidence type="ECO:0000313" key="7">
    <source>
        <dbReference type="EMBL" id="RFS47498.1"/>
    </source>
</evidence>
<dbReference type="Gene3D" id="3.40.50.150">
    <property type="entry name" value="Vaccinia Virus protein VP39"/>
    <property type="match status" value="1"/>
</dbReference>
<proteinExistence type="predicted"/>
<dbReference type="InterPro" id="IPR035996">
    <property type="entry name" value="4pyrrol_Methylase_sf"/>
</dbReference>
<accession>A0A372G3G0</accession>
<comment type="pathway">
    <text evidence="1">Cofactor biosynthesis; adenosylcobalamin biosynthesis.</text>
</comment>
<sequence length="405" mass="42481">MTPDEPVAVVGVGADGWAGLGERGRDAVRQAEVVLGGQRHLDLLPDSVPAQRVAWPTPLLPALPDLLATHADRRICVLASGDPMWFGIGTHLVRLLGADRVRVVSHPSSIALACARMGWPVERVTVRSAVGRDLDEVRRDLAPGRLLLVLSTDAATPAALARLLTDAGYGDSELTVLAALGADTEHRVDGLAEKWTAPPGDPLNVVAVRVAAVSGARVLPTVPGLPDDAFAHDGALTKREARALALSRLGPTCDDLLWDVGAGNGSVAVEWLRSDPSTSAVAVESRDDRADRIVANARDLGVPRLRVVRGKAPQALVALPAPDAVFVGGGLTAPGVFDAVWAALRPGGRLVAHAVTLEGERELTEQMARRGGDLTRLSIERAAPLGGFTGWEPARALVQWAVSKP</sequence>
<organism evidence="7 8">
    <name type="scientific">Micromonospora craniellae</name>
    <dbReference type="NCBI Taxonomy" id="2294034"/>
    <lineage>
        <taxon>Bacteria</taxon>
        <taxon>Bacillati</taxon>
        <taxon>Actinomycetota</taxon>
        <taxon>Actinomycetes</taxon>
        <taxon>Micromonosporales</taxon>
        <taxon>Micromonosporaceae</taxon>
        <taxon>Micromonospora</taxon>
    </lineage>
</organism>
<dbReference type="InterPro" id="IPR050714">
    <property type="entry name" value="Cobalamin_biosynth_MTase"/>
</dbReference>
<dbReference type="PANTHER" id="PTHR43182:SF1">
    <property type="entry name" value="COBALT-PRECORRIN-7 C(5)-METHYLTRANSFERASE"/>
    <property type="match status" value="1"/>
</dbReference>
<dbReference type="InterPro" id="IPR014008">
    <property type="entry name" value="Cbl_synth_MTase_CbiT"/>
</dbReference>
<dbReference type="EMBL" id="QVFU01000003">
    <property type="protein sequence ID" value="RFS47498.1"/>
    <property type="molecule type" value="Genomic_DNA"/>
</dbReference>
<keyword evidence="2" id="KW-0169">Cobalamin biosynthesis</keyword>
<dbReference type="InterPro" id="IPR012818">
    <property type="entry name" value="CbiE"/>
</dbReference>
<dbReference type="Pfam" id="PF00590">
    <property type="entry name" value="TP_methylase"/>
    <property type="match status" value="1"/>
</dbReference>
<keyword evidence="5" id="KW-0949">S-adenosyl-L-methionine</keyword>
<dbReference type="GO" id="GO:0032259">
    <property type="term" value="P:methylation"/>
    <property type="evidence" value="ECO:0007669"/>
    <property type="project" value="UniProtKB-KW"/>
</dbReference>
<gene>
    <name evidence="7" type="primary">cbiE</name>
    <name evidence="7" type="ORF">D0Q02_05790</name>
</gene>
<dbReference type="OrthoDB" id="9787825at2"/>
<dbReference type="CDD" id="cd02440">
    <property type="entry name" value="AdoMet_MTases"/>
    <property type="match status" value="1"/>
</dbReference>
<dbReference type="AlphaFoldDB" id="A0A372G3G0"/>
<evidence type="ECO:0000256" key="4">
    <source>
        <dbReference type="ARBA" id="ARBA00022679"/>
    </source>
</evidence>
<keyword evidence="3 7" id="KW-0489">Methyltransferase</keyword>
<reference evidence="7 8" key="1">
    <citation type="submission" date="2018-08" db="EMBL/GenBank/DDBJ databases">
        <title>Verrucosispora craniellae sp. nov., isolated from a marine sponge in the South China Sea.</title>
        <authorList>
            <person name="Li L."/>
            <person name="Lin H.W."/>
        </authorList>
    </citation>
    <scope>NUCLEOTIDE SEQUENCE [LARGE SCALE GENOMIC DNA]</scope>
    <source>
        <strain evidence="7 8">LHW63014</strain>
    </source>
</reference>
<dbReference type="SUPFAM" id="SSF53790">
    <property type="entry name" value="Tetrapyrrole methylase"/>
    <property type="match status" value="1"/>
</dbReference>
<name>A0A372G3G0_9ACTN</name>
<dbReference type="Gene3D" id="3.40.1010.10">
    <property type="entry name" value="Cobalt-precorrin-4 Transmethylase, Domain 1"/>
    <property type="match status" value="1"/>
</dbReference>
<dbReference type="GO" id="GO:0009236">
    <property type="term" value="P:cobalamin biosynthetic process"/>
    <property type="evidence" value="ECO:0007669"/>
    <property type="project" value="UniProtKB-UniPathway"/>
</dbReference>
<evidence type="ECO:0000256" key="5">
    <source>
        <dbReference type="ARBA" id="ARBA00022691"/>
    </source>
</evidence>
<dbReference type="Proteomes" id="UP000262621">
    <property type="component" value="Unassembled WGS sequence"/>
</dbReference>
<dbReference type="InterPro" id="IPR029063">
    <property type="entry name" value="SAM-dependent_MTases_sf"/>
</dbReference>
<dbReference type="GO" id="GO:0008276">
    <property type="term" value="F:protein methyltransferase activity"/>
    <property type="evidence" value="ECO:0007669"/>
    <property type="project" value="InterPro"/>
</dbReference>
<evidence type="ECO:0000313" key="8">
    <source>
        <dbReference type="Proteomes" id="UP000262621"/>
    </source>
</evidence>
<evidence type="ECO:0000256" key="1">
    <source>
        <dbReference type="ARBA" id="ARBA00004953"/>
    </source>
</evidence>
<dbReference type="RefSeq" id="WP_117226933.1">
    <property type="nucleotide sequence ID" value="NZ_CP061725.1"/>
</dbReference>
<evidence type="ECO:0000256" key="3">
    <source>
        <dbReference type="ARBA" id="ARBA00022603"/>
    </source>
</evidence>
<evidence type="ECO:0000256" key="2">
    <source>
        <dbReference type="ARBA" id="ARBA00022573"/>
    </source>
</evidence>
<keyword evidence="4 7" id="KW-0808">Transferase</keyword>
<keyword evidence="8" id="KW-1185">Reference proteome</keyword>